<keyword evidence="2" id="KW-0813">Transport</keyword>
<dbReference type="Pfam" id="PF02416">
    <property type="entry name" value="TatA_B_E"/>
    <property type="match status" value="1"/>
</dbReference>
<dbReference type="GO" id="GO:0015031">
    <property type="term" value="P:protein transport"/>
    <property type="evidence" value="ECO:0007669"/>
    <property type="project" value="UniProtKB-KW"/>
</dbReference>
<dbReference type="InterPro" id="IPR003369">
    <property type="entry name" value="TatA/B/E"/>
</dbReference>
<evidence type="ECO:0000256" key="7">
    <source>
        <dbReference type="ARBA" id="ARBA00023010"/>
    </source>
</evidence>
<sequence length="90" mass="9454">MFTSTPLFVGGLPGGMEWAVILLIAVLLFGANKIPKLARSSGEAIGEFQKGREEVEAELEEMRDGADPTTDSDSDTTDASTDSTDSASSN</sequence>
<evidence type="ECO:0000256" key="1">
    <source>
        <dbReference type="ARBA" id="ARBA00004162"/>
    </source>
</evidence>
<keyword evidence="12" id="KW-1185">Reference proteome</keyword>
<dbReference type="NCBIfam" id="TIGR01411">
    <property type="entry name" value="tatAE"/>
    <property type="match status" value="1"/>
</dbReference>
<comment type="caution">
    <text evidence="11">The sequence shown here is derived from an EMBL/GenBank/DDBJ whole genome shotgun (WGS) entry which is preliminary data.</text>
</comment>
<evidence type="ECO:0000256" key="2">
    <source>
        <dbReference type="ARBA" id="ARBA00022448"/>
    </source>
</evidence>
<dbReference type="PANTHER" id="PTHR42982">
    <property type="entry name" value="SEC-INDEPENDENT PROTEIN TRANSLOCASE PROTEIN TATA"/>
    <property type="match status" value="1"/>
</dbReference>
<dbReference type="GeneID" id="69117968"/>
<dbReference type="EMBL" id="JBHRWN010000002">
    <property type="protein sequence ID" value="MFC3476123.1"/>
    <property type="molecule type" value="Genomic_DNA"/>
</dbReference>
<evidence type="ECO:0000256" key="9">
    <source>
        <dbReference type="SAM" id="MobiDB-lite"/>
    </source>
</evidence>
<evidence type="ECO:0000256" key="10">
    <source>
        <dbReference type="SAM" id="Phobius"/>
    </source>
</evidence>
<name>A0ABD5N8A9_9EURY</name>
<evidence type="ECO:0000256" key="5">
    <source>
        <dbReference type="ARBA" id="ARBA00022927"/>
    </source>
</evidence>
<keyword evidence="5" id="KW-0653">Protein transport</keyword>
<dbReference type="GO" id="GO:0005886">
    <property type="term" value="C:plasma membrane"/>
    <property type="evidence" value="ECO:0007669"/>
    <property type="project" value="UniProtKB-SubCell"/>
</dbReference>
<feature type="transmembrane region" description="Helical" evidence="10">
    <location>
        <begin position="12"/>
        <end position="31"/>
    </location>
</feature>
<keyword evidence="4 10" id="KW-0812">Transmembrane</keyword>
<evidence type="ECO:0000313" key="12">
    <source>
        <dbReference type="Proteomes" id="UP001595660"/>
    </source>
</evidence>
<evidence type="ECO:0000256" key="8">
    <source>
        <dbReference type="ARBA" id="ARBA00023136"/>
    </source>
</evidence>
<reference evidence="11 12" key="1">
    <citation type="journal article" date="2019" name="Int. J. Syst. Evol. Microbiol.">
        <title>The Global Catalogue of Microorganisms (GCM) 10K type strain sequencing project: providing services to taxonomists for standard genome sequencing and annotation.</title>
        <authorList>
            <consortium name="The Broad Institute Genomics Platform"/>
            <consortium name="The Broad Institute Genome Sequencing Center for Infectious Disease"/>
            <person name="Wu L."/>
            <person name="Ma J."/>
        </authorList>
    </citation>
    <scope>NUCLEOTIDE SEQUENCE [LARGE SCALE GENOMIC DNA]</scope>
    <source>
        <strain evidence="11 12">CGMCC 1.12562</strain>
    </source>
</reference>
<gene>
    <name evidence="11" type="ORF">ACFOKC_00140</name>
</gene>
<proteinExistence type="predicted"/>
<feature type="compositionally biased region" description="Basic and acidic residues" evidence="9">
    <location>
        <begin position="49"/>
        <end position="66"/>
    </location>
</feature>
<protein>
    <submittedName>
        <fullName evidence="11">Twin-arginine translocase TatA/TatE family subunit</fullName>
    </submittedName>
</protein>
<keyword evidence="8 10" id="KW-0472">Membrane</keyword>
<dbReference type="PANTHER" id="PTHR42982:SF1">
    <property type="entry name" value="SEC-INDEPENDENT PROTEIN TRANSLOCASE PROTEIN TATA"/>
    <property type="match status" value="1"/>
</dbReference>
<evidence type="ECO:0000256" key="6">
    <source>
        <dbReference type="ARBA" id="ARBA00022989"/>
    </source>
</evidence>
<evidence type="ECO:0000313" key="11">
    <source>
        <dbReference type="EMBL" id="MFC3476123.1"/>
    </source>
</evidence>
<dbReference type="RefSeq" id="WP_232569338.1">
    <property type="nucleotide sequence ID" value="NZ_CP089466.1"/>
</dbReference>
<evidence type="ECO:0000256" key="3">
    <source>
        <dbReference type="ARBA" id="ARBA00022475"/>
    </source>
</evidence>
<feature type="region of interest" description="Disordered" evidence="9">
    <location>
        <begin position="48"/>
        <end position="90"/>
    </location>
</feature>
<dbReference type="Gene3D" id="1.20.5.3310">
    <property type="match status" value="1"/>
</dbReference>
<keyword evidence="3" id="KW-1003">Cell membrane</keyword>
<keyword evidence="6 10" id="KW-1133">Transmembrane helix</keyword>
<feature type="compositionally biased region" description="Low complexity" evidence="9">
    <location>
        <begin position="77"/>
        <end position="90"/>
    </location>
</feature>
<dbReference type="Proteomes" id="UP001595660">
    <property type="component" value="Unassembled WGS sequence"/>
</dbReference>
<accession>A0ABD5N8A9</accession>
<comment type="subcellular location">
    <subcellularLocation>
        <location evidence="1">Cell membrane</location>
        <topology evidence="1">Single-pass membrane protein</topology>
    </subcellularLocation>
</comment>
<dbReference type="InterPro" id="IPR006312">
    <property type="entry name" value="TatA/E"/>
</dbReference>
<organism evidence="11 12">
    <name type="scientific">Halobacterium litoreum</name>
    <dbReference type="NCBI Taxonomy" id="2039234"/>
    <lineage>
        <taxon>Archaea</taxon>
        <taxon>Methanobacteriati</taxon>
        <taxon>Methanobacteriota</taxon>
        <taxon>Stenosarchaea group</taxon>
        <taxon>Halobacteria</taxon>
        <taxon>Halobacteriales</taxon>
        <taxon>Halobacteriaceae</taxon>
        <taxon>Halobacterium</taxon>
    </lineage>
</organism>
<keyword evidence="7" id="KW-0811">Translocation</keyword>
<evidence type="ECO:0000256" key="4">
    <source>
        <dbReference type="ARBA" id="ARBA00022692"/>
    </source>
</evidence>
<dbReference type="AlphaFoldDB" id="A0ABD5N8A9"/>